<dbReference type="PANTHER" id="PTHR46797:SF1">
    <property type="entry name" value="METHYLPHOSPHONATE SYNTHASE"/>
    <property type="match status" value="1"/>
</dbReference>
<evidence type="ECO:0000259" key="2">
    <source>
        <dbReference type="PROSITE" id="PS50943"/>
    </source>
</evidence>
<dbReference type="Gene3D" id="1.25.40.10">
    <property type="entry name" value="Tetratricopeptide repeat domain"/>
    <property type="match status" value="1"/>
</dbReference>
<evidence type="ECO:0000313" key="4">
    <source>
        <dbReference type="Proteomes" id="UP001501585"/>
    </source>
</evidence>
<dbReference type="Proteomes" id="UP001501585">
    <property type="component" value="Unassembled WGS sequence"/>
</dbReference>
<keyword evidence="1" id="KW-0238">DNA-binding</keyword>
<dbReference type="CDD" id="cd00093">
    <property type="entry name" value="HTH_XRE"/>
    <property type="match status" value="1"/>
</dbReference>
<gene>
    <name evidence="3" type="ORF">GCM10009799_03150</name>
</gene>
<dbReference type="Pfam" id="PF13560">
    <property type="entry name" value="HTH_31"/>
    <property type="match status" value="1"/>
</dbReference>
<comment type="caution">
    <text evidence="3">The sequence shown here is derived from an EMBL/GenBank/DDBJ whole genome shotgun (WGS) entry which is preliminary data.</text>
</comment>
<sequence>MGDERMPLGRRIAALRKERGMSQKELAAEMGRSESWVSQVERGVHPLDRLSVLQAMARALGVSIGELRADSAEAPAEPQATPTNDLDGVRLALTGHPALGTLFGDGPTGGETPVESLHQRVDHVWALAHRAAYGELSDELSKLLPELESRVRQPDSTDEIHTLLARAYQAAAATLARQDEPDAAWVAADRAIQAAERAGEPLEVVAGVFRLAHTFLRIQTPMQAEKAAQGAIDVLQRQAEGGTLSVEGLSLYGAFHLVQAVISAREGDRAATHRWINQAREIAGQIGEDRNDWETEFGPTNVEIHAVSTSVDLGDAGMALELAEGLDTSRLSPERRGRFLLDTARAHLQRRQVGEALNALLESEKLAPEQIRAHALARQAIRDLLQLSGHRPPRELVALAERAAVA</sequence>
<dbReference type="PROSITE" id="PS50943">
    <property type="entry name" value="HTH_CROC1"/>
    <property type="match status" value="1"/>
</dbReference>
<reference evidence="3 4" key="1">
    <citation type="journal article" date="2019" name="Int. J. Syst. Evol. Microbiol.">
        <title>The Global Catalogue of Microorganisms (GCM) 10K type strain sequencing project: providing services to taxonomists for standard genome sequencing and annotation.</title>
        <authorList>
            <consortium name="The Broad Institute Genomics Platform"/>
            <consortium name="The Broad Institute Genome Sequencing Center for Infectious Disease"/>
            <person name="Wu L."/>
            <person name="Ma J."/>
        </authorList>
    </citation>
    <scope>NUCLEOTIDE SEQUENCE [LARGE SCALE GENOMIC DNA]</scope>
    <source>
        <strain evidence="3 4">JCM 15313</strain>
    </source>
</reference>
<keyword evidence="4" id="KW-1185">Reference proteome</keyword>
<dbReference type="Gene3D" id="1.10.260.40">
    <property type="entry name" value="lambda repressor-like DNA-binding domains"/>
    <property type="match status" value="1"/>
</dbReference>
<dbReference type="InterPro" id="IPR011990">
    <property type="entry name" value="TPR-like_helical_dom_sf"/>
</dbReference>
<organism evidence="3 4">
    <name type="scientific">Nocardiopsis rhodophaea</name>
    <dbReference type="NCBI Taxonomy" id="280238"/>
    <lineage>
        <taxon>Bacteria</taxon>
        <taxon>Bacillati</taxon>
        <taxon>Actinomycetota</taxon>
        <taxon>Actinomycetes</taxon>
        <taxon>Streptosporangiales</taxon>
        <taxon>Nocardiopsidaceae</taxon>
        <taxon>Nocardiopsis</taxon>
    </lineage>
</organism>
<evidence type="ECO:0000313" key="3">
    <source>
        <dbReference type="EMBL" id="GAA1981427.1"/>
    </source>
</evidence>
<dbReference type="InterPro" id="IPR010982">
    <property type="entry name" value="Lambda_DNA-bd_dom_sf"/>
</dbReference>
<dbReference type="InterPro" id="IPR050807">
    <property type="entry name" value="TransReg_Diox_bact_type"/>
</dbReference>
<dbReference type="SMART" id="SM00530">
    <property type="entry name" value="HTH_XRE"/>
    <property type="match status" value="1"/>
</dbReference>
<accession>A0ABN2S6V2</accession>
<evidence type="ECO:0000256" key="1">
    <source>
        <dbReference type="ARBA" id="ARBA00023125"/>
    </source>
</evidence>
<feature type="domain" description="HTH cro/C1-type" evidence="2">
    <location>
        <begin position="12"/>
        <end position="67"/>
    </location>
</feature>
<dbReference type="SUPFAM" id="SSF47413">
    <property type="entry name" value="lambda repressor-like DNA-binding domains"/>
    <property type="match status" value="1"/>
</dbReference>
<dbReference type="EMBL" id="BAAAPC010000001">
    <property type="protein sequence ID" value="GAA1981427.1"/>
    <property type="molecule type" value="Genomic_DNA"/>
</dbReference>
<dbReference type="InterPro" id="IPR001387">
    <property type="entry name" value="Cro/C1-type_HTH"/>
</dbReference>
<proteinExistence type="predicted"/>
<dbReference type="PANTHER" id="PTHR46797">
    <property type="entry name" value="HTH-TYPE TRANSCRIPTIONAL REGULATOR"/>
    <property type="match status" value="1"/>
</dbReference>
<protein>
    <submittedName>
        <fullName evidence="3">Helix-turn-helix transcriptional regulator</fullName>
    </submittedName>
</protein>
<name>A0ABN2S6V2_9ACTN</name>